<dbReference type="FunFam" id="3.80.10.10:FF:000215">
    <property type="entry name" value="Receptor-like protein kinase HSL1"/>
    <property type="match status" value="1"/>
</dbReference>
<dbReference type="SUPFAM" id="SSF52047">
    <property type="entry name" value="RNI-like"/>
    <property type="match status" value="1"/>
</dbReference>
<dbReference type="InterPro" id="IPR055414">
    <property type="entry name" value="LRR_R13L4/SHOC2-like"/>
</dbReference>
<dbReference type="Gene3D" id="3.80.10.10">
    <property type="entry name" value="Ribonuclease Inhibitor"/>
    <property type="match status" value="4"/>
</dbReference>
<dbReference type="PROSITE" id="PS00107">
    <property type="entry name" value="PROTEIN_KINASE_ATP"/>
    <property type="match status" value="1"/>
</dbReference>
<dbReference type="PROSITE" id="PS50011">
    <property type="entry name" value="PROTEIN_KINASE_DOM"/>
    <property type="match status" value="1"/>
</dbReference>
<evidence type="ECO:0000256" key="10">
    <source>
        <dbReference type="ARBA" id="ARBA00022692"/>
    </source>
</evidence>
<comment type="catalytic activity">
    <reaction evidence="19">
        <text>L-threonyl-[protein] + ATP = O-phospho-L-threonyl-[protein] + ADP + H(+)</text>
        <dbReference type="Rhea" id="RHEA:46608"/>
        <dbReference type="Rhea" id="RHEA-COMP:11060"/>
        <dbReference type="Rhea" id="RHEA-COMP:11605"/>
        <dbReference type="ChEBI" id="CHEBI:15378"/>
        <dbReference type="ChEBI" id="CHEBI:30013"/>
        <dbReference type="ChEBI" id="CHEBI:30616"/>
        <dbReference type="ChEBI" id="CHEBI:61977"/>
        <dbReference type="ChEBI" id="CHEBI:456216"/>
        <dbReference type="EC" id="2.7.11.1"/>
    </reaction>
</comment>
<comment type="catalytic activity">
    <reaction evidence="20">
        <text>L-seryl-[protein] + ATP = O-phospho-L-seryl-[protein] + ADP + H(+)</text>
        <dbReference type="Rhea" id="RHEA:17989"/>
        <dbReference type="Rhea" id="RHEA-COMP:9863"/>
        <dbReference type="Rhea" id="RHEA-COMP:11604"/>
        <dbReference type="ChEBI" id="CHEBI:15378"/>
        <dbReference type="ChEBI" id="CHEBI:29999"/>
        <dbReference type="ChEBI" id="CHEBI:30616"/>
        <dbReference type="ChEBI" id="CHEBI:83421"/>
        <dbReference type="ChEBI" id="CHEBI:456216"/>
        <dbReference type="EC" id="2.7.11.1"/>
    </reaction>
</comment>
<keyword evidence="15 21" id="KW-0067">ATP-binding</keyword>
<dbReference type="AlphaFoldDB" id="G7K141"/>
<accession>G7K141</accession>
<keyword evidence="8" id="KW-0433">Leucine-rich repeat</keyword>
<dbReference type="PANTHER" id="PTHR48056:SF35">
    <property type="entry name" value="LRR RECEPTOR-LIKE SERINE_THREONINE-PROTEIN KINASE HSL2"/>
    <property type="match status" value="1"/>
</dbReference>
<dbReference type="InterPro" id="IPR001611">
    <property type="entry name" value="Leu-rich_rpt"/>
</dbReference>
<dbReference type="GO" id="GO:0005886">
    <property type="term" value="C:plasma membrane"/>
    <property type="evidence" value="ECO:0000318"/>
    <property type="project" value="GO_Central"/>
</dbReference>
<dbReference type="PROSITE" id="PS00108">
    <property type="entry name" value="PROTEIN_KINASE_ST"/>
    <property type="match status" value="1"/>
</dbReference>
<dbReference type="InterPro" id="IPR003591">
    <property type="entry name" value="Leu-rich_rpt_typical-subtyp"/>
</dbReference>
<feature type="domain" description="Protein kinase" evidence="24">
    <location>
        <begin position="706"/>
        <end position="1001"/>
    </location>
</feature>
<keyword evidence="14 25" id="KW-0418">Kinase</keyword>
<dbReference type="InterPro" id="IPR017441">
    <property type="entry name" value="Protein_kinase_ATP_BS"/>
</dbReference>
<evidence type="ECO:0000256" key="1">
    <source>
        <dbReference type="ARBA" id="ARBA00004251"/>
    </source>
</evidence>
<organism evidence="25 28">
    <name type="scientific">Medicago truncatula</name>
    <name type="common">Barrel medic</name>
    <name type="synonym">Medicago tribuloides</name>
    <dbReference type="NCBI Taxonomy" id="3880"/>
    <lineage>
        <taxon>Eukaryota</taxon>
        <taxon>Viridiplantae</taxon>
        <taxon>Streptophyta</taxon>
        <taxon>Embryophyta</taxon>
        <taxon>Tracheophyta</taxon>
        <taxon>Spermatophyta</taxon>
        <taxon>Magnoliopsida</taxon>
        <taxon>eudicotyledons</taxon>
        <taxon>Gunneridae</taxon>
        <taxon>Pentapetalae</taxon>
        <taxon>rosids</taxon>
        <taxon>fabids</taxon>
        <taxon>Fabales</taxon>
        <taxon>Fabaceae</taxon>
        <taxon>Papilionoideae</taxon>
        <taxon>50 kb inversion clade</taxon>
        <taxon>NPAAA clade</taxon>
        <taxon>Hologalegina</taxon>
        <taxon>IRL clade</taxon>
        <taxon>Trifolieae</taxon>
        <taxon>Medicago</taxon>
    </lineage>
</organism>
<dbReference type="eggNOG" id="ENOG502R5E1">
    <property type="taxonomic scope" value="Eukaryota"/>
</dbReference>
<dbReference type="OrthoDB" id="2021138at2759"/>
<evidence type="ECO:0000259" key="24">
    <source>
        <dbReference type="PROSITE" id="PS50011"/>
    </source>
</evidence>
<keyword evidence="9 26" id="KW-0808">Transferase</keyword>
<gene>
    <name evidence="27" type="primary">11425336</name>
    <name evidence="25" type="ordered locus">MTR_5g014720</name>
    <name evidence="26" type="ORF">MtrunA17_Chr5g0400701</name>
</gene>
<evidence type="ECO:0000313" key="25">
    <source>
        <dbReference type="EMBL" id="AES94467.2"/>
    </source>
</evidence>
<evidence type="ECO:0000256" key="4">
    <source>
        <dbReference type="ARBA" id="ARBA00012513"/>
    </source>
</evidence>
<keyword evidence="5" id="KW-1003">Cell membrane</keyword>
<reference evidence="27" key="3">
    <citation type="submission" date="2015-04" db="UniProtKB">
        <authorList>
            <consortium name="EnsemblPlants"/>
        </authorList>
    </citation>
    <scope>IDENTIFICATION</scope>
    <source>
        <strain evidence="27">cv. Jemalong A17</strain>
    </source>
</reference>
<dbReference type="PaxDb" id="3880-AES94467"/>
<dbReference type="GO" id="GO:0004674">
    <property type="term" value="F:protein serine/threonine kinase activity"/>
    <property type="evidence" value="ECO:0007669"/>
    <property type="project" value="UniProtKB-KW"/>
</dbReference>
<reference evidence="25 28" key="1">
    <citation type="journal article" date="2011" name="Nature">
        <title>The Medicago genome provides insight into the evolution of rhizobial symbioses.</title>
        <authorList>
            <person name="Young N.D."/>
            <person name="Debelle F."/>
            <person name="Oldroyd G.E."/>
            <person name="Geurts R."/>
            <person name="Cannon S.B."/>
            <person name="Udvardi M.K."/>
            <person name="Benedito V.A."/>
            <person name="Mayer K.F."/>
            <person name="Gouzy J."/>
            <person name="Schoof H."/>
            <person name="Van de Peer Y."/>
            <person name="Proost S."/>
            <person name="Cook D.R."/>
            <person name="Meyers B.C."/>
            <person name="Spannagl M."/>
            <person name="Cheung F."/>
            <person name="De Mita S."/>
            <person name="Krishnakumar V."/>
            <person name="Gundlach H."/>
            <person name="Zhou S."/>
            <person name="Mudge J."/>
            <person name="Bharti A.K."/>
            <person name="Murray J.D."/>
            <person name="Naoumkina M.A."/>
            <person name="Rosen B."/>
            <person name="Silverstein K.A."/>
            <person name="Tang H."/>
            <person name="Rombauts S."/>
            <person name="Zhao P.X."/>
            <person name="Zhou P."/>
            <person name="Barbe V."/>
            <person name="Bardou P."/>
            <person name="Bechner M."/>
            <person name="Bellec A."/>
            <person name="Berger A."/>
            <person name="Berges H."/>
            <person name="Bidwell S."/>
            <person name="Bisseling T."/>
            <person name="Choisne N."/>
            <person name="Couloux A."/>
            <person name="Denny R."/>
            <person name="Deshpande S."/>
            <person name="Dai X."/>
            <person name="Doyle J.J."/>
            <person name="Dudez A.M."/>
            <person name="Farmer A.D."/>
            <person name="Fouteau S."/>
            <person name="Franken C."/>
            <person name="Gibelin C."/>
            <person name="Gish J."/>
            <person name="Goldstein S."/>
            <person name="Gonzalez A.J."/>
            <person name="Green P.J."/>
            <person name="Hallab A."/>
            <person name="Hartog M."/>
            <person name="Hua A."/>
            <person name="Humphray S.J."/>
            <person name="Jeong D.H."/>
            <person name="Jing Y."/>
            <person name="Jocker A."/>
            <person name="Kenton S.M."/>
            <person name="Kim D.J."/>
            <person name="Klee K."/>
            <person name="Lai H."/>
            <person name="Lang C."/>
            <person name="Lin S."/>
            <person name="Macmil S.L."/>
            <person name="Magdelenat G."/>
            <person name="Matthews L."/>
            <person name="McCorrison J."/>
            <person name="Monaghan E.L."/>
            <person name="Mun J.H."/>
            <person name="Najar F.Z."/>
            <person name="Nicholson C."/>
            <person name="Noirot C."/>
            <person name="O'Bleness M."/>
            <person name="Paule C.R."/>
            <person name="Poulain J."/>
            <person name="Prion F."/>
            <person name="Qin B."/>
            <person name="Qu C."/>
            <person name="Retzel E.F."/>
            <person name="Riddle C."/>
            <person name="Sallet E."/>
            <person name="Samain S."/>
            <person name="Samson N."/>
            <person name="Sanders I."/>
            <person name="Saurat O."/>
            <person name="Scarpelli C."/>
            <person name="Schiex T."/>
            <person name="Segurens B."/>
            <person name="Severin A.J."/>
            <person name="Sherrier D.J."/>
            <person name="Shi R."/>
            <person name="Sims S."/>
            <person name="Singer S.R."/>
            <person name="Sinharoy S."/>
            <person name="Sterck L."/>
            <person name="Viollet A."/>
            <person name="Wang B.B."/>
            <person name="Wang K."/>
            <person name="Wang M."/>
            <person name="Wang X."/>
            <person name="Warfsmann J."/>
            <person name="Weissenbach J."/>
            <person name="White D.D."/>
            <person name="White J.D."/>
            <person name="Wiley G.B."/>
            <person name="Wincker P."/>
            <person name="Xing Y."/>
            <person name="Yang L."/>
            <person name="Yao Z."/>
            <person name="Ying F."/>
            <person name="Zhai J."/>
            <person name="Zhou L."/>
            <person name="Zuber A."/>
            <person name="Denarie J."/>
            <person name="Dixon R.A."/>
            <person name="May G.D."/>
            <person name="Schwartz D.C."/>
            <person name="Rogers J."/>
            <person name="Quetier F."/>
            <person name="Town C.D."/>
            <person name="Roe B.A."/>
        </authorList>
    </citation>
    <scope>NUCLEOTIDE SEQUENCE [LARGE SCALE GENOMIC DNA]</scope>
    <source>
        <strain evidence="25">A17</strain>
        <strain evidence="27 28">cv. Jemalong A17</strain>
    </source>
</reference>
<evidence type="ECO:0000256" key="19">
    <source>
        <dbReference type="ARBA" id="ARBA00047899"/>
    </source>
</evidence>
<keyword evidence="7" id="KW-0597">Phosphoprotein</keyword>
<evidence type="ECO:0000256" key="17">
    <source>
        <dbReference type="ARBA" id="ARBA00023136"/>
    </source>
</evidence>
<evidence type="ECO:0000256" key="21">
    <source>
        <dbReference type="PROSITE-ProRule" id="PRU10141"/>
    </source>
</evidence>
<dbReference type="EnsemblPlants" id="AES94467">
    <property type="protein sequence ID" value="AES94467"/>
    <property type="gene ID" value="MTR_5g014720"/>
</dbReference>
<keyword evidence="13 21" id="KW-0547">Nucleotide-binding</keyword>
<dbReference type="GO" id="GO:0051707">
    <property type="term" value="P:response to other organism"/>
    <property type="evidence" value="ECO:0007669"/>
    <property type="project" value="UniProtKB-ARBA"/>
</dbReference>
<dbReference type="Pfam" id="PF08263">
    <property type="entry name" value="LRRNT_2"/>
    <property type="match status" value="1"/>
</dbReference>
<dbReference type="Proteomes" id="UP000265566">
    <property type="component" value="Chromosome 5"/>
</dbReference>
<dbReference type="FunFam" id="1.10.510.10:FF:000417">
    <property type="entry name" value="Leucine-rich repeat receptor-like protein kinase"/>
    <property type="match status" value="1"/>
</dbReference>
<evidence type="ECO:0000256" key="22">
    <source>
        <dbReference type="SAM" id="Phobius"/>
    </source>
</evidence>
<dbReference type="InterPro" id="IPR050647">
    <property type="entry name" value="Plant_LRR-RLKs"/>
</dbReference>
<dbReference type="FunFam" id="3.30.200.20:FF:000530">
    <property type="entry name" value="receptor protein-tyrosine kinase CEPR1"/>
    <property type="match status" value="1"/>
</dbReference>
<evidence type="ECO:0000256" key="16">
    <source>
        <dbReference type="ARBA" id="ARBA00022989"/>
    </source>
</evidence>
<keyword evidence="28" id="KW-1185">Reference proteome</keyword>
<comment type="similarity">
    <text evidence="3">Belongs to the RLP family.</text>
</comment>
<evidence type="ECO:0000313" key="27">
    <source>
        <dbReference type="EnsemblPlants" id="AES94467"/>
    </source>
</evidence>
<evidence type="ECO:0000256" key="2">
    <source>
        <dbReference type="ARBA" id="ARBA00008684"/>
    </source>
</evidence>
<dbReference type="InterPro" id="IPR011009">
    <property type="entry name" value="Kinase-like_dom_sf"/>
</dbReference>
<proteinExistence type="inferred from homology"/>
<dbReference type="EMBL" id="PSQE01000005">
    <property type="protein sequence ID" value="RHN53883.1"/>
    <property type="molecule type" value="Genomic_DNA"/>
</dbReference>
<dbReference type="GO" id="GO:0009791">
    <property type="term" value="P:post-embryonic development"/>
    <property type="evidence" value="ECO:0007669"/>
    <property type="project" value="UniProtKB-ARBA"/>
</dbReference>
<comment type="similarity">
    <text evidence="2">Belongs to the protein kinase superfamily. Ser/Thr protein kinase family.</text>
</comment>
<keyword evidence="12" id="KW-0677">Repeat</keyword>
<dbReference type="KEGG" id="mtr:11425336"/>
<dbReference type="InterPro" id="IPR000719">
    <property type="entry name" value="Prot_kinase_dom"/>
</dbReference>
<keyword evidence="16 22" id="KW-1133">Transmembrane helix</keyword>
<dbReference type="PANTHER" id="PTHR48056">
    <property type="entry name" value="LRR RECEPTOR-LIKE SERINE/THREONINE-PROTEIN KINASE-RELATED"/>
    <property type="match status" value="1"/>
</dbReference>
<feature type="transmembrane region" description="Helical" evidence="22">
    <location>
        <begin position="649"/>
        <end position="672"/>
    </location>
</feature>
<dbReference type="Gene3D" id="3.30.200.20">
    <property type="entry name" value="Phosphorylase Kinase, domain 1"/>
    <property type="match status" value="1"/>
</dbReference>
<evidence type="ECO:0000256" key="14">
    <source>
        <dbReference type="ARBA" id="ARBA00022777"/>
    </source>
</evidence>
<keyword evidence="6" id="KW-0723">Serine/threonine-protein kinase</keyword>
<evidence type="ECO:0000313" key="28">
    <source>
        <dbReference type="Proteomes" id="UP000002051"/>
    </source>
</evidence>
<evidence type="ECO:0000256" key="20">
    <source>
        <dbReference type="ARBA" id="ARBA00048679"/>
    </source>
</evidence>
<reference evidence="25 28" key="2">
    <citation type="journal article" date="2014" name="BMC Genomics">
        <title>An improved genome release (version Mt4.0) for the model legume Medicago truncatula.</title>
        <authorList>
            <person name="Tang H."/>
            <person name="Krishnakumar V."/>
            <person name="Bidwell S."/>
            <person name="Rosen B."/>
            <person name="Chan A."/>
            <person name="Zhou S."/>
            <person name="Gentzbittel L."/>
            <person name="Childs K.L."/>
            <person name="Yandell M."/>
            <person name="Gundlach H."/>
            <person name="Mayer K.F."/>
            <person name="Schwartz D.C."/>
            <person name="Town C.D."/>
        </authorList>
    </citation>
    <scope>GENOME REANNOTATION</scope>
    <source>
        <strain evidence="27 28">cv. Jemalong A17</strain>
    </source>
</reference>
<evidence type="ECO:0000256" key="15">
    <source>
        <dbReference type="ARBA" id="ARBA00022840"/>
    </source>
</evidence>
<evidence type="ECO:0000256" key="18">
    <source>
        <dbReference type="ARBA" id="ARBA00023180"/>
    </source>
</evidence>
<keyword evidence="17 22" id="KW-0472">Membrane</keyword>
<dbReference type="InterPro" id="IPR008271">
    <property type="entry name" value="Ser/Thr_kinase_AS"/>
</dbReference>
<keyword evidence="18" id="KW-0325">Glycoprotein</keyword>
<name>G7K141_MEDTR</name>
<keyword evidence="11 23" id="KW-0732">Signal</keyword>
<dbReference type="HOGENOM" id="CLU_000288_22_1_1"/>
<dbReference type="STRING" id="3880.G7K141"/>
<feature type="signal peptide" evidence="23">
    <location>
        <begin position="1"/>
        <end position="17"/>
    </location>
</feature>
<dbReference type="SUPFAM" id="SSF52058">
    <property type="entry name" value="L domain-like"/>
    <property type="match status" value="1"/>
</dbReference>
<dbReference type="Proteomes" id="UP000002051">
    <property type="component" value="Chromosome 5"/>
</dbReference>
<protein>
    <recommendedName>
        <fullName evidence="4">non-specific serine/threonine protein kinase</fullName>
        <ecNumber evidence="4">2.7.11.1</ecNumber>
    </recommendedName>
</protein>
<dbReference type="Pfam" id="PF00560">
    <property type="entry name" value="LRR_1"/>
    <property type="match status" value="4"/>
</dbReference>
<evidence type="ECO:0000256" key="11">
    <source>
        <dbReference type="ARBA" id="ARBA00022729"/>
    </source>
</evidence>
<accession>A0A0C3XBT2</accession>
<feature type="binding site" evidence="21">
    <location>
        <position position="735"/>
    </location>
    <ligand>
        <name>ATP</name>
        <dbReference type="ChEBI" id="CHEBI:30616"/>
    </ligand>
</feature>
<dbReference type="InterPro" id="IPR013210">
    <property type="entry name" value="LRR_N_plant-typ"/>
</dbReference>
<keyword evidence="25" id="KW-0675">Receptor</keyword>
<dbReference type="SUPFAM" id="SSF56112">
    <property type="entry name" value="Protein kinase-like (PK-like)"/>
    <property type="match status" value="1"/>
</dbReference>
<evidence type="ECO:0000256" key="23">
    <source>
        <dbReference type="SAM" id="SignalP"/>
    </source>
</evidence>
<evidence type="ECO:0000256" key="12">
    <source>
        <dbReference type="ARBA" id="ARBA00022737"/>
    </source>
</evidence>
<comment type="subcellular location">
    <subcellularLocation>
        <location evidence="1">Cell membrane</location>
        <topology evidence="1">Single-pass type I membrane protein</topology>
    </subcellularLocation>
</comment>
<dbReference type="GO" id="GO:0006952">
    <property type="term" value="P:defense response"/>
    <property type="evidence" value="ECO:0007669"/>
    <property type="project" value="UniProtKB-ARBA"/>
</dbReference>
<dbReference type="Pfam" id="PF23598">
    <property type="entry name" value="LRR_14"/>
    <property type="match status" value="1"/>
</dbReference>
<evidence type="ECO:0000313" key="26">
    <source>
        <dbReference type="EMBL" id="RHN53883.1"/>
    </source>
</evidence>
<dbReference type="EC" id="2.7.11.1" evidence="4"/>
<dbReference type="FunFam" id="3.80.10.10:FF:000453">
    <property type="entry name" value="Leucine-rich receptor-like protein kinase family protein"/>
    <property type="match status" value="1"/>
</dbReference>
<evidence type="ECO:0000256" key="8">
    <source>
        <dbReference type="ARBA" id="ARBA00022614"/>
    </source>
</evidence>
<reference evidence="29" key="4">
    <citation type="journal article" date="2018" name="Nat. Plants">
        <title>Whole-genome landscape of Medicago truncatula symbiotic genes.</title>
        <authorList>
            <person name="Pecrix Y."/>
            <person name="Staton S.E."/>
            <person name="Sallet E."/>
            <person name="Lelandais-Briere C."/>
            <person name="Moreau S."/>
            <person name="Carrere S."/>
            <person name="Blein T."/>
            <person name="Jardinaud M.F."/>
            <person name="Latrasse D."/>
            <person name="Zouine M."/>
            <person name="Zahm M."/>
            <person name="Kreplak J."/>
            <person name="Mayjonade B."/>
            <person name="Satge C."/>
            <person name="Perez M."/>
            <person name="Cauet S."/>
            <person name="Marande W."/>
            <person name="Chantry-Darmon C."/>
            <person name="Lopez-Roques C."/>
            <person name="Bouchez O."/>
            <person name="Berard A."/>
            <person name="Debelle F."/>
            <person name="Munos S."/>
            <person name="Bendahmane A."/>
            <person name="Berges H."/>
            <person name="Niebel A."/>
            <person name="Buitink J."/>
            <person name="Frugier F."/>
            <person name="Benhamed M."/>
            <person name="Crespi M."/>
            <person name="Gouzy J."/>
            <person name="Gamas P."/>
        </authorList>
    </citation>
    <scope>NUCLEOTIDE SEQUENCE [LARGE SCALE GENOMIC DNA]</scope>
    <source>
        <strain evidence="29">cv. Jemalong A17</strain>
    </source>
</reference>
<dbReference type="PROSITE" id="PS51450">
    <property type="entry name" value="LRR"/>
    <property type="match status" value="1"/>
</dbReference>
<dbReference type="EMBL" id="CM001221">
    <property type="protein sequence ID" value="AES94467.2"/>
    <property type="molecule type" value="Genomic_DNA"/>
</dbReference>
<evidence type="ECO:0000256" key="13">
    <source>
        <dbReference type="ARBA" id="ARBA00022741"/>
    </source>
</evidence>
<evidence type="ECO:0000256" key="3">
    <source>
        <dbReference type="ARBA" id="ARBA00009592"/>
    </source>
</evidence>
<sequence length="1005" mass="111117">MKKLIFILLFSLVCSNGTTFSLSRDYEILLHVKNTQIDDKNKSLNDWLPNTDHNPCNWRGITCDSRNKSVVSIDLTETGIYGDFPSNFCHIPTLQNLSLATNFLGNAISSHSMLPCSHLHFLNISDNLFVGALPDFNSEIFELRVLDATGNNFSGDIPASFGRLPKLNVLNLSNNLFTGDIPVSLGQFPQLKVLILSGNLFTGTIPSFLGNLSELTYFELAHTESMKPGPLPSELGNLTKLEFLYLANINLIGSIPDSIGNLISIKNFDLSQNSLSGKIPETISCMKDLEQIELYNNNLSGEIPQGLTNLPNLFLLDLSQNALTGKLSEEIAAMNLSILHLNDNFLSGEVPESLASNSNLKDLKLFNNSFSGKLPKDLGKNSSIQELDVSTNNFIGELPKFLCQKKKLQRLVTFKNRFSGPMPNEYGECDSLHYVRIENNEFSGSVPPRFWNLPKLNTVIMDHNKFEGSVSSSISRAKGIEKLVLAGNRFSGEFPAGVCEHVELVLIDIGNNRFTGEVPTCITGLKKLQKLKMQENMFTGKIPGNVTSWTELTELNLSHNLLSSSIPPELGKLPDLIYLDLSVNSLTGKIPVELTNLKLNQFDVSDNKLSGEVPSGFNHEVYLSGLMGNPGLCSNVMKTLNPCSKHRRFSVVAIVVLSAILVLIFLSVLWFLKKKSKSFVGKSKRAFMTTAFQRVGFNEEDIVPFLTNENLIGRGGSGQVYKVKVKTGQIVAVKKLWGGGTHKPDTESEFKSEIETLGRIRHANIVKLLFCCSCDDFRILVYEFMENGSLGDVLHEGKFVELDWSKRFGIALGAAKGLAYLHHDCVPAIVHRDVKSNNILLDHDFVPRVADFGLAKTLQHEGNEGAMSRVAGSYGYIAPEYGYTLKVTEKSDVYSYGVVLMELITGKRPNDSCFGENKDIVKWVTEIALSTTHEGGGSGNIGRGYDCVITQIVDPRLNLDTCDYEEVEKVLNVALLCTSAFPISRPSMRKVVELLKDQKWALPKP</sequence>
<evidence type="ECO:0000256" key="5">
    <source>
        <dbReference type="ARBA" id="ARBA00022475"/>
    </source>
</evidence>
<evidence type="ECO:0000256" key="6">
    <source>
        <dbReference type="ARBA" id="ARBA00022527"/>
    </source>
</evidence>
<evidence type="ECO:0000313" key="29">
    <source>
        <dbReference type="Proteomes" id="UP000265566"/>
    </source>
</evidence>
<dbReference type="Gene3D" id="1.10.510.10">
    <property type="entry name" value="Transferase(Phosphotransferase) domain 1"/>
    <property type="match status" value="1"/>
</dbReference>
<feature type="chain" id="PRO_5014573265" description="non-specific serine/threonine protein kinase" evidence="23">
    <location>
        <begin position="18"/>
        <end position="1005"/>
    </location>
</feature>
<keyword evidence="10 22" id="KW-0812">Transmembrane</keyword>
<dbReference type="SMART" id="SM00369">
    <property type="entry name" value="LRR_TYP"/>
    <property type="match status" value="4"/>
</dbReference>
<dbReference type="InterPro" id="IPR032675">
    <property type="entry name" value="LRR_dom_sf"/>
</dbReference>
<evidence type="ECO:0000256" key="9">
    <source>
        <dbReference type="ARBA" id="ARBA00022679"/>
    </source>
</evidence>
<dbReference type="SMART" id="SM00220">
    <property type="entry name" value="S_TKc"/>
    <property type="match status" value="1"/>
</dbReference>
<dbReference type="FunFam" id="3.80.10.10:FF:000275">
    <property type="entry name" value="Leucine-rich repeat receptor-like protein kinase"/>
    <property type="match status" value="1"/>
</dbReference>
<dbReference type="Pfam" id="PF00069">
    <property type="entry name" value="Pkinase"/>
    <property type="match status" value="1"/>
</dbReference>
<reference evidence="26" key="5">
    <citation type="journal article" date="2018" name="Nat. Plants">
        <title>Whole-genome landscape of Medicago truncatula symbiotic genes.</title>
        <authorList>
            <person name="Pecrix Y."/>
            <person name="Gamas P."/>
            <person name="Carrere S."/>
        </authorList>
    </citation>
    <scope>NUCLEOTIDE SEQUENCE</scope>
    <source>
        <tissue evidence="26">Leaves</tissue>
    </source>
</reference>
<dbReference type="GO" id="GO:0005524">
    <property type="term" value="F:ATP binding"/>
    <property type="evidence" value="ECO:0007669"/>
    <property type="project" value="UniProtKB-UniRule"/>
</dbReference>
<dbReference type="Gramene" id="rna28843">
    <property type="protein sequence ID" value="RHN53883.1"/>
    <property type="gene ID" value="gene28843"/>
</dbReference>
<evidence type="ECO:0000256" key="7">
    <source>
        <dbReference type="ARBA" id="ARBA00022553"/>
    </source>
</evidence>